<dbReference type="Proteomes" id="UP000010472">
    <property type="component" value="Chromosome"/>
</dbReference>
<dbReference type="HOGENOM" id="CLU_551770_0_0_3"/>
<dbReference type="PATRIC" id="fig|1173022.3.peg.544"/>
<dbReference type="Pfam" id="PF13401">
    <property type="entry name" value="AAA_22"/>
    <property type="match status" value="1"/>
</dbReference>
<dbReference type="KEGG" id="cep:Cri9333_0509"/>
<dbReference type="PANTHER" id="PTHR35894:SF1">
    <property type="entry name" value="PHOSPHORIBULOKINASE _ URIDINE KINASE FAMILY"/>
    <property type="match status" value="1"/>
</dbReference>
<name>K9VVD8_9CYAN</name>
<dbReference type="InterPro" id="IPR049945">
    <property type="entry name" value="AAA_22"/>
</dbReference>
<dbReference type="SMART" id="SM00382">
    <property type="entry name" value="AAA"/>
    <property type="match status" value="1"/>
</dbReference>
<dbReference type="InterPro" id="IPR052026">
    <property type="entry name" value="ExeA_AAA_ATPase_DNA-bind"/>
</dbReference>
<dbReference type="STRING" id="1173022.Cri9333_0509"/>
<dbReference type="GO" id="GO:0016887">
    <property type="term" value="F:ATP hydrolysis activity"/>
    <property type="evidence" value="ECO:0007669"/>
    <property type="project" value="InterPro"/>
</dbReference>
<dbReference type="eggNOG" id="COG3267">
    <property type="taxonomic scope" value="Bacteria"/>
</dbReference>
<dbReference type="SUPFAM" id="SSF52540">
    <property type="entry name" value="P-loop containing nucleoside triphosphate hydrolases"/>
    <property type="match status" value="1"/>
</dbReference>
<proteinExistence type="predicted"/>
<feature type="domain" description="AAA+ ATPase" evidence="1">
    <location>
        <begin position="39"/>
        <end position="191"/>
    </location>
</feature>
<accession>K9VVD8</accession>
<organism evidence="2 3">
    <name type="scientific">Crinalium epipsammum PCC 9333</name>
    <dbReference type="NCBI Taxonomy" id="1173022"/>
    <lineage>
        <taxon>Bacteria</taxon>
        <taxon>Bacillati</taxon>
        <taxon>Cyanobacteriota</taxon>
        <taxon>Cyanophyceae</taxon>
        <taxon>Gomontiellales</taxon>
        <taxon>Gomontiellaceae</taxon>
        <taxon>Crinalium</taxon>
    </lineage>
</organism>
<evidence type="ECO:0000313" key="2">
    <source>
        <dbReference type="EMBL" id="AFZ11467.1"/>
    </source>
</evidence>
<gene>
    <name evidence="2" type="ORF">Cri9333_0509</name>
</gene>
<dbReference type="OrthoDB" id="9814088at2"/>
<dbReference type="InterPro" id="IPR027417">
    <property type="entry name" value="P-loop_NTPase"/>
</dbReference>
<sequence>MLSEVMEHFGLNREFRKSGYYETEHQKQMFKDIKATIYSGHLVALAGIIGCGKTTTLRRLFDVLEKEGKILVSKSLSVDKGRATLQTLIAALFYDLSTDKEIKIPLMGEKRERELRDLIKKGKKPVALFVDEAHDLHHNTLTGLKRLIEVVEDGGGILSVVLAGHPKLKNDLRRSTMEEIGYRVTVFSLEGLVGSQREYDVEQLSLFDLLADEASPVAEVHTSWDRAVEREKNSRTRFAQRSIKPEEVQQELIESDQILGTEQDVEEFVRAACERLNSSLIKQKQGWLLTNPPQCLQSVIGSQSRLLTFTTPAAEKVEYVGRNHPIVEKLARYLLESALENITDPIAARSGLTVTDAVEKRTTLLLLRLRHLLESSKHQDLLAEECLVVGFTNPPSNPIWLAPNEAISLLRTSQPVGDRPLAIKQIEVSELLGRIGELQPDLELFAKERSLALSQSHRRVRAITKEGQIKVKPQLPMDILGVYILQPGQRRTNT</sequence>
<dbReference type="InterPro" id="IPR003593">
    <property type="entry name" value="AAA+_ATPase"/>
</dbReference>
<dbReference type="EMBL" id="CP003620">
    <property type="protein sequence ID" value="AFZ11467.1"/>
    <property type="molecule type" value="Genomic_DNA"/>
</dbReference>
<keyword evidence="3" id="KW-1185">Reference proteome</keyword>
<dbReference type="Gene3D" id="3.40.50.300">
    <property type="entry name" value="P-loop containing nucleotide triphosphate hydrolases"/>
    <property type="match status" value="1"/>
</dbReference>
<dbReference type="AlphaFoldDB" id="K9VVD8"/>
<dbReference type="PANTHER" id="PTHR35894">
    <property type="entry name" value="GENERAL SECRETION PATHWAY PROTEIN A-RELATED"/>
    <property type="match status" value="1"/>
</dbReference>
<protein>
    <submittedName>
        <fullName evidence="2">AAA ATPase</fullName>
    </submittedName>
</protein>
<evidence type="ECO:0000259" key="1">
    <source>
        <dbReference type="SMART" id="SM00382"/>
    </source>
</evidence>
<reference evidence="2 3" key="1">
    <citation type="submission" date="2012-06" db="EMBL/GenBank/DDBJ databases">
        <title>Finished chromosome of genome of Crinalium epipsammum PCC 9333.</title>
        <authorList>
            <consortium name="US DOE Joint Genome Institute"/>
            <person name="Gugger M."/>
            <person name="Coursin T."/>
            <person name="Rippka R."/>
            <person name="Tandeau De Marsac N."/>
            <person name="Huntemann M."/>
            <person name="Wei C.-L."/>
            <person name="Han J."/>
            <person name="Detter J.C."/>
            <person name="Han C."/>
            <person name="Tapia R."/>
            <person name="Davenport K."/>
            <person name="Daligault H."/>
            <person name="Erkkila T."/>
            <person name="Gu W."/>
            <person name="Munk A.C.C."/>
            <person name="Teshima H."/>
            <person name="Xu Y."/>
            <person name="Chain P."/>
            <person name="Chen A."/>
            <person name="Krypides N."/>
            <person name="Mavromatis K."/>
            <person name="Markowitz V."/>
            <person name="Szeto E."/>
            <person name="Ivanova N."/>
            <person name="Mikhailova N."/>
            <person name="Ovchinnikova G."/>
            <person name="Pagani I."/>
            <person name="Pati A."/>
            <person name="Goodwin L."/>
            <person name="Peters L."/>
            <person name="Pitluck S."/>
            <person name="Woyke T."/>
            <person name="Kerfeld C."/>
        </authorList>
    </citation>
    <scope>NUCLEOTIDE SEQUENCE [LARGE SCALE GENOMIC DNA]</scope>
    <source>
        <strain evidence="2 3">PCC 9333</strain>
    </source>
</reference>
<evidence type="ECO:0000313" key="3">
    <source>
        <dbReference type="Proteomes" id="UP000010472"/>
    </source>
</evidence>